<gene>
    <name evidence="5" type="ORF">CRHIZ90672A_00005264</name>
</gene>
<feature type="domain" description="Ketoreductase" evidence="4">
    <location>
        <begin position="32"/>
        <end position="230"/>
    </location>
</feature>
<reference evidence="5" key="1">
    <citation type="submission" date="2021-10" db="EMBL/GenBank/DDBJ databases">
        <authorList>
            <person name="Piombo E."/>
        </authorList>
    </citation>
    <scope>NUCLEOTIDE SEQUENCE</scope>
</reference>
<dbReference type="PANTHER" id="PTHR42760">
    <property type="entry name" value="SHORT-CHAIN DEHYDROGENASES/REDUCTASES FAMILY MEMBER"/>
    <property type="match status" value="1"/>
</dbReference>
<dbReference type="Pfam" id="PF13561">
    <property type="entry name" value="adh_short_C2"/>
    <property type="match status" value="1"/>
</dbReference>
<dbReference type="OrthoDB" id="294295at2759"/>
<evidence type="ECO:0000256" key="2">
    <source>
        <dbReference type="ARBA" id="ARBA00022857"/>
    </source>
</evidence>
<dbReference type="SUPFAM" id="SSF51735">
    <property type="entry name" value="NAD(P)-binding Rossmann-fold domains"/>
    <property type="match status" value="1"/>
</dbReference>
<dbReference type="PROSITE" id="PS00061">
    <property type="entry name" value="ADH_SHORT"/>
    <property type="match status" value="1"/>
</dbReference>
<dbReference type="SMART" id="SM00822">
    <property type="entry name" value="PKS_KR"/>
    <property type="match status" value="1"/>
</dbReference>
<dbReference type="InterPro" id="IPR002347">
    <property type="entry name" value="SDR_fam"/>
</dbReference>
<keyword evidence="2" id="KW-0521">NADP</keyword>
<sequence>QVDYRTSTALILQNTKHNMGSYLEKLFSLQGSLAVVTGGTRGIGQAMALSLARAGSDIILVQRNESNLETKGLIEALGRKALIYTADLADQDSVSALSKKILADGHDVDILVTCAGIQRRHPAHEFPMEDWDEVLQVNLRTVWTLCRDFGAYMRKRKPDSTGRRGAIINVASLVSFQGGLNVPAYASAKGGVAQLTKSLSNQWAAHGINVNAIAPGYIATDMNEALIKDEKRAASILERIPTGRWGSPEDFEGATVFLAGAGCRYVSGEILTVDGGWMGR</sequence>
<organism evidence="5 6">
    <name type="scientific">Clonostachys rhizophaga</name>
    <dbReference type="NCBI Taxonomy" id="160324"/>
    <lineage>
        <taxon>Eukaryota</taxon>
        <taxon>Fungi</taxon>
        <taxon>Dikarya</taxon>
        <taxon>Ascomycota</taxon>
        <taxon>Pezizomycotina</taxon>
        <taxon>Sordariomycetes</taxon>
        <taxon>Hypocreomycetidae</taxon>
        <taxon>Hypocreales</taxon>
        <taxon>Bionectriaceae</taxon>
        <taxon>Clonostachys</taxon>
    </lineage>
</organism>
<evidence type="ECO:0000256" key="3">
    <source>
        <dbReference type="ARBA" id="ARBA00023002"/>
    </source>
</evidence>
<keyword evidence="3" id="KW-0560">Oxidoreductase</keyword>
<dbReference type="EMBL" id="CABFNQ020000702">
    <property type="protein sequence ID" value="CAH0025114.1"/>
    <property type="molecule type" value="Genomic_DNA"/>
</dbReference>
<dbReference type="AlphaFoldDB" id="A0A9N9VKQ5"/>
<evidence type="ECO:0000313" key="6">
    <source>
        <dbReference type="Proteomes" id="UP000696573"/>
    </source>
</evidence>
<dbReference type="FunFam" id="3.40.50.720:FF:000398">
    <property type="entry name" value="Probable 2-deoxy-D-gluconate 3-dehydrogenase"/>
    <property type="match status" value="1"/>
</dbReference>
<evidence type="ECO:0000313" key="5">
    <source>
        <dbReference type="EMBL" id="CAH0025114.1"/>
    </source>
</evidence>
<dbReference type="PANTHER" id="PTHR42760:SF5">
    <property type="entry name" value="2-DEHYDRO-3-DEOXY-D-GLUCONATE 5-DEHYDROGENASE"/>
    <property type="match status" value="1"/>
</dbReference>
<evidence type="ECO:0000256" key="1">
    <source>
        <dbReference type="ARBA" id="ARBA00006484"/>
    </source>
</evidence>
<dbReference type="InterPro" id="IPR036291">
    <property type="entry name" value="NAD(P)-bd_dom_sf"/>
</dbReference>
<dbReference type="InterPro" id="IPR057326">
    <property type="entry name" value="KR_dom"/>
</dbReference>
<name>A0A9N9VKQ5_9HYPO</name>
<dbReference type="Proteomes" id="UP000696573">
    <property type="component" value="Unassembled WGS sequence"/>
</dbReference>
<protein>
    <recommendedName>
        <fullName evidence="4">Ketoreductase domain-containing protein</fullName>
    </recommendedName>
</protein>
<accession>A0A9N9VKQ5</accession>
<dbReference type="Gene3D" id="3.40.50.720">
    <property type="entry name" value="NAD(P)-binding Rossmann-like Domain"/>
    <property type="match status" value="1"/>
</dbReference>
<keyword evidence="6" id="KW-1185">Reference proteome</keyword>
<comment type="similarity">
    <text evidence="1">Belongs to the short-chain dehydrogenases/reductases (SDR) family.</text>
</comment>
<dbReference type="PRINTS" id="PR00080">
    <property type="entry name" value="SDRFAMILY"/>
</dbReference>
<dbReference type="GO" id="GO:0016616">
    <property type="term" value="F:oxidoreductase activity, acting on the CH-OH group of donors, NAD or NADP as acceptor"/>
    <property type="evidence" value="ECO:0007669"/>
    <property type="project" value="UniProtKB-ARBA"/>
</dbReference>
<feature type="non-terminal residue" evidence="5">
    <location>
        <position position="280"/>
    </location>
</feature>
<dbReference type="PRINTS" id="PR00081">
    <property type="entry name" value="GDHRDH"/>
</dbReference>
<comment type="caution">
    <text evidence="5">The sequence shown here is derived from an EMBL/GenBank/DDBJ whole genome shotgun (WGS) entry which is preliminary data.</text>
</comment>
<proteinExistence type="inferred from homology"/>
<evidence type="ECO:0000259" key="4">
    <source>
        <dbReference type="SMART" id="SM00822"/>
    </source>
</evidence>
<dbReference type="InterPro" id="IPR020904">
    <property type="entry name" value="Sc_DH/Rdtase_CS"/>
</dbReference>